<evidence type="ECO:0000256" key="9">
    <source>
        <dbReference type="ARBA" id="ARBA00022960"/>
    </source>
</evidence>
<dbReference type="SUPFAM" id="SSF51984">
    <property type="entry name" value="MurCD N-terminal domain"/>
    <property type="match status" value="1"/>
</dbReference>
<dbReference type="InterPro" id="IPR005758">
    <property type="entry name" value="UDP-N-AcMur_Ala_ligase_MurC"/>
</dbReference>
<dbReference type="EMBL" id="RDQL01000002">
    <property type="protein sequence ID" value="RMX02031.1"/>
    <property type="molecule type" value="Genomic_DNA"/>
</dbReference>
<dbReference type="InterPro" id="IPR004101">
    <property type="entry name" value="Mur_ligase_C"/>
</dbReference>
<gene>
    <name evidence="14" type="primary">murC</name>
    <name evidence="19" type="ORF">EBQ25_01990</name>
    <name evidence="18" type="ORF">EBQ26_04560</name>
</gene>
<dbReference type="InterPro" id="IPR036615">
    <property type="entry name" value="Mur_ligase_C_dom_sf"/>
</dbReference>
<feature type="domain" description="Mur ligase C-terminal" evidence="16">
    <location>
        <begin position="331"/>
        <end position="453"/>
    </location>
</feature>
<name>A0A3M6QH84_9BURK</name>
<comment type="pathway">
    <text evidence="2 14">Cell wall biogenesis; peptidoglycan biosynthesis.</text>
</comment>
<evidence type="ECO:0000259" key="17">
    <source>
        <dbReference type="Pfam" id="PF08245"/>
    </source>
</evidence>
<dbReference type="Gene3D" id="3.40.1190.10">
    <property type="entry name" value="Mur-like, catalytic domain"/>
    <property type="match status" value="1"/>
</dbReference>
<keyword evidence="8 14" id="KW-0067">ATP-binding</keyword>
<dbReference type="FunFam" id="3.40.1190.10:FF:000001">
    <property type="entry name" value="UDP-N-acetylmuramate--L-alanine ligase"/>
    <property type="match status" value="1"/>
</dbReference>
<keyword evidence="6 14" id="KW-0132">Cell division</keyword>
<keyword evidence="5 14" id="KW-0436">Ligase</keyword>
<comment type="caution">
    <text evidence="19">The sequence shown here is derived from an EMBL/GenBank/DDBJ whole genome shotgun (WGS) entry which is preliminary data.</text>
</comment>
<comment type="subcellular location">
    <subcellularLocation>
        <location evidence="1 14">Cytoplasm</location>
    </subcellularLocation>
</comment>
<accession>A0A3M6QH84</accession>
<dbReference type="Proteomes" id="UP000267521">
    <property type="component" value="Unassembled WGS sequence"/>
</dbReference>
<protein>
    <recommendedName>
        <fullName evidence="3 14">UDP-N-acetylmuramate--L-alanine ligase</fullName>
        <ecNumber evidence="3 14">6.3.2.8</ecNumber>
    </recommendedName>
    <alternativeName>
        <fullName evidence="14">UDP-N-acetylmuramoyl-L-alanine synthetase</fullName>
    </alternativeName>
</protein>
<feature type="domain" description="Mur ligase N-terminal catalytic" evidence="15">
    <location>
        <begin position="7"/>
        <end position="105"/>
    </location>
</feature>
<feature type="binding site" evidence="14">
    <location>
        <begin position="112"/>
        <end position="118"/>
    </location>
    <ligand>
        <name>ATP</name>
        <dbReference type="ChEBI" id="CHEBI:30616"/>
    </ligand>
</feature>
<dbReference type="AlphaFoldDB" id="A0A3M6QH84"/>
<dbReference type="InterPro" id="IPR036565">
    <property type="entry name" value="Mur-like_cat_sf"/>
</dbReference>
<keyword evidence="9 14" id="KW-0133">Cell shape</keyword>
<dbReference type="UniPathway" id="UPA00219"/>
<comment type="function">
    <text evidence="14">Cell wall formation.</text>
</comment>
<dbReference type="InterPro" id="IPR013221">
    <property type="entry name" value="Mur_ligase_cen"/>
</dbReference>
<evidence type="ECO:0000313" key="19">
    <source>
        <dbReference type="EMBL" id="RMX02031.1"/>
    </source>
</evidence>
<reference evidence="20 21" key="1">
    <citation type="submission" date="2018-10" db="EMBL/GenBank/DDBJ databases">
        <title>Comamonadaceae CDC group NO-1 genome sequencing and assembly.</title>
        <authorList>
            <person name="Bernier A.-M."/>
            <person name="Bernard K."/>
        </authorList>
    </citation>
    <scope>NUCLEOTIDE SEQUENCE [LARGE SCALE GENOMIC DNA]</scope>
    <source>
        <strain evidence="19 20">NML161473</strain>
        <strain evidence="18 21">NML970147</strain>
    </source>
</reference>
<keyword evidence="20" id="KW-1185">Reference proteome</keyword>
<evidence type="ECO:0000256" key="7">
    <source>
        <dbReference type="ARBA" id="ARBA00022741"/>
    </source>
</evidence>
<keyword evidence="4 14" id="KW-0963">Cytoplasm</keyword>
<dbReference type="GO" id="GO:0008763">
    <property type="term" value="F:UDP-N-acetylmuramate-L-alanine ligase activity"/>
    <property type="evidence" value="ECO:0007669"/>
    <property type="project" value="UniProtKB-UniRule"/>
</dbReference>
<evidence type="ECO:0000256" key="14">
    <source>
        <dbReference type="HAMAP-Rule" id="MF_00046"/>
    </source>
</evidence>
<evidence type="ECO:0000313" key="21">
    <source>
        <dbReference type="Proteomes" id="UP000267521"/>
    </source>
</evidence>
<evidence type="ECO:0000256" key="4">
    <source>
        <dbReference type="ARBA" id="ARBA00022490"/>
    </source>
</evidence>
<evidence type="ECO:0000256" key="3">
    <source>
        <dbReference type="ARBA" id="ARBA00012211"/>
    </source>
</evidence>
<evidence type="ECO:0000256" key="13">
    <source>
        <dbReference type="ARBA" id="ARBA00047833"/>
    </source>
</evidence>
<evidence type="ECO:0000256" key="8">
    <source>
        <dbReference type="ARBA" id="ARBA00022840"/>
    </source>
</evidence>
<organism evidence="19 20">
    <name type="scientific">Allofranklinella schreckenbergeri</name>
    <dbReference type="NCBI Taxonomy" id="1076744"/>
    <lineage>
        <taxon>Bacteria</taxon>
        <taxon>Pseudomonadati</taxon>
        <taxon>Pseudomonadota</taxon>
        <taxon>Betaproteobacteria</taxon>
        <taxon>Burkholderiales</taxon>
        <taxon>Comamonadaceae</taxon>
        <taxon>Allofranklinella</taxon>
    </lineage>
</organism>
<dbReference type="GO" id="GO:0009252">
    <property type="term" value="P:peptidoglycan biosynthetic process"/>
    <property type="evidence" value="ECO:0007669"/>
    <property type="project" value="UniProtKB-UniRule"/>
</dbReference>
<evidence type="ECO:0000313" key="18">
    <source>
        <dbReference type="EMBL" id="RMW99620.1"/>
    </source>
</evidence>
<dbReference type="NCBIfam" id="TIGR01082">
    <property type="entry name" value="murC"/>
    <property type="match status" value="1"/>
</dbReference>
<evidence type="ECO:0000256" key="2">
    <source>
        <dbReference type="ARBA" id="ARBA00004752"/>
    </source>
</evidence>
<dbReference type="Gene3D" id="3.90.190.20">
    <property type="entry name" value="Mur ligase, C-terminal domain"/>
    <property type="match status" value="1"/>
</dbReference>
<comment type="similarity">
    <text evidence="14">Belongs to the MurCDEF family.</text>
</comment>
<dbReference type="Pfam" id="PF02875">
    <property type="entry name" value="Mur_ligase_C"/>
    <property type="match status" value="1"/>
</dbReference>
<dbReference type="GO" id="GO:0005524">
    <property type="term" value="F:ATP binding"/>
    <property type="evidence" value="ECO:0007669"/>
    <property type="project" value="UniProtKB-UniRule"/>
</dbReference>
<dbReference type="Pfam" id="PF08245">
    <property type="entry name" value="Mur_ligase_M"/>
    <property type="match status" value="1"/>
</dbReference>
<evidence type="ECO:0000313" key="20">
    <source>
        <dbReference type="Proteomes" id="UP000267035"/>
    </source>
</evidence>
<dbReference type="Proteomes" id="UP000267035">
    <property type="component" value="Unassembled WGS sequence"/>
</dbReference>
<dbReference type="SUPFAM" id="SSF53623">
    <property type="entry name" value="MurD-like peptide ligases, catalytic domain"/>
    <property type="match status" value="1"/>
</dbReference>
<evidence type="ECO:0000256" key="5">
    <source>
        <dbReference type="ARBA" id="ARBA00022598"/>
    </source>
</evidence>
<dbReference type="RefSeq" id="WP_122237830.1">
    <property type="nucleotide sequence ID" value="NZ_RDQL01000002.1"/>
</dbReference>
<keyword evidence="12 14" id="KW-0961">Cell wall biogenesis/degradation</keyword>
<keyword evidence="7 14" id="KW-0547">Nucleotide-binding</keyword>
<dbReference type="Gene3D" id="3.40.50.720">
    <property type="entry name" value="NAD(P)-binding Rossmann-like Domain"/>
    <property type="match status" value="1"/>
</dbReference>
<dbReference type="PANTHER" id="PTHR43445:SF3">
    <property type="entry name" value="UDP-N-ACETYLMURAMATE--L-ALANINE LIGASE"/>
    <property type="match status" value="1"/>
</dbReference>
<dbReference type="EMBL" id="RDQM01000004">
    <property type="protein sequence ID" value="RMW99620.1"/>
    <property type="molecule type" value="Genomic_DNA"/>
</dbReference>
<evidence type="ECO:0000256" key="10">
    <source>
        <dbReference type="ARBA" id="ARBA00022984"/>
    </source>
</evidence>
<dbReference type="GO" id="GO:0005737">
    <property type="term" value="C:cytoplasm"/>
    <property type="evidence" value="ECO:0007669"/>
    <property type="project" value="UniProtKB-SubCell"/>
</dbReference>
<accession>A0A3M6QAE7</accession>
<evidence type="ECO:0000256" key="12">
    <source>
        <dbReference type="ARBA" id="ARBA00023316"/>
    </source>
</evidence>
<dbReference type="GO" id="GO:0008360">
    <property type="term" value="P:regulation of cell shape"/>
    <property type="evidence" value="ECO:0007669"/>
    <property type="project" value="UniProtKB-KW"/>
</dbReference>
<evidence type="ECO:0000256" key="1">
    <source>
        <dbReference type="ARBA" id="ARBA00004496"/>
    </source>
</evidence>
<dbReference type="PANTHER" id="PTHR43445">
    <property type="entry name" value="UDP-N-ACETYLMURAMATE--L-ALANINE LIGASE-RELATED"/>
    <property type="match status" value="1"/>
</dbReference>
<comment type="catalytic activity">
    <reaction evidence="13 14">
        <text>UDP-N-acetyl-alpha-D-muramate + L-alanine + ATP = UDP-N-acetyl-alpha-D-muramoyl-L-alanine + ADP + phosphate + H(+)</text>
        <dbReference type="Rhea" id="RHEA:23372"/>
        <dbReference type="ChEBI" id="CHEBI:15378"/>
        <dbReference type="ChEBI" id="CHEBI:30616"/>
        <dbReference type="ChEBI" id="CHEBI:43474"/>
        <dbReference type="ChEBI" id="CHEBI:57972"/>
        <dbReference type="ChEBI" id="CHEBI:70757"/>
        <dbReference type="ChEBI" id="CHEBI:83898"/>
        <dbReference type="ChEBI" id="CHEBI:456216"/>
        <dbReference type="EC" id="6.3.2.8"/>
    </reaction>
</comment>
<dbReference type="Pfam" id="PF01225">
    <property type="entry name" value="Mur_ligase"/>
    <property type="match status" value="1"/>
</dbReference>
<dbReference type="InterPro" id="IPR050061">
    <property type="entry name" value="MurCDEF_pg_biosynth"/>
</dbReference>
<dbReference type="GO" id="GO:0071555">
    <property type="term" value="P:cell wall organization"/>
    <property type="evidence" value="ECO:0007669"/>
    <property type="project" value="UniProtKB-KW"/>
</dbReference>
<evidence type="ECO:0000256" key="6">
    <source>
        <dbReference type="ARBA" id="ARBA00022618"/>
    </source>
</evidence>
<dbReference type="InterPro" id="IPR000713">
    <property type="entry name" value="Mur_ligase_N"/>
</dbReference>
<dbReference type="SUPFAM" id="SSF53244">
    <property type="entry name" value="MurD-like peptide ligases, peptide-binding domain"/>
    <property type="match status" value="1"/>
</dbReference>
<evidence type="ECO:0000256" key="11">
    <source>
        <dbReference type="ARBA" id="ARBA00023306"/>
    </source>
</evidence>
<sequence>MKHAIHHIHFVGIGGAGMSPIAEVLHGQGYTISGSDLQDGAVVQRLASLGMHISIGHDAGHVQQADAVVTSTAVKADNPEVTAARARGIPVVPRAMMLAELMRSRQGIAVAGTHGKTTTTSLITTVLEAAGLDPTFVIGGRLKSAGANARLGKGDYIVVEADESDASFLNLSPVMAVVTNIEPDHMETYGHDEDRLRQAFIDFLHRMPFYGTAVLCTEDAGARAIVPRINYAVTTYGFQEDAQVRAVDVRAVGERMCFTVQRRNGVSLPDLPVELNLPGTHNVLNALAAIAVATELNVDDAAIQRGLASFQGVGRRFQQYGDFAVGPAKAGSFRLIQDYGHHPAEVAATLAAARGAFPGRRLIVAFQPHRYSRTRDCFEDFVRVLGRADRVFLTEVYAAGEAPIVAADGRSLTRAVRVAGQVEPVFVEDAQALGAAIQAILEDGDVVIYMGAGNIGAAADDWAQHLKPAQNHLEEIDV</sequence>
<dbReference type="GO" id="GO:0051301">
    <property type="term" value="P:cell division"/>
    <property type="evidence" value="ECO:0007669"/>
    <property type="project" value="UniProtKB-KW"/>
</dbReference>
<evidence type="ECO:0000259" key="15">
    <source>
        <dbReference type="Pfam" id="PF01225"/>
    </source>
</evidence>
<keyword evidence="10 14" id="KW-0573">Peptidoglycan synthesis</keyword>
<proteinExistence type="inferred from homology"/>
<dbReference type="EC" id="6.3.2.8" evidence="3 14"/>
<evidence type="ECO:0000259" key="16">
    <source>
        <dbReference type="Pfam" id="PF02875"/>
    </source>
</evidence>
<feature type="domain" description="Mur ligase central" evidence="17">
    <location>
        <begin position="110"/>
        <end position="293"/>
    </location>
</feature>
<dbReference type="HAMAP" id="MF_00046">
    <property type="entry name" value="MurC"/>
    <property type="match status" value="1"/>
</dbReference>
<keyword evidence="11 14" id="KW-0131">Cell cycle</keyword>